<dbReference type="InterPro" id="IPR029071">
    <property type="entry name" value="Ubiquitin-like_domsf"/>
</dbReference>
<feature type="region of interest" description="Disordered" evidence="1">
    <location>
        <begin position="423"/>
        <end position="442"/>
    </location>
</feature>
<evidence type="ECO:0000256" key="1">
    <source>
        <dbReference type="SAM" id="MobiDB-lite"/>
    </source>
</evidence>
<keyword evidence="2" id="KW-1133">Transmembrane helix</keyword>
<feature type="region of interest" description="Disordered" evidence="1">
    <location>
        <begin position="369"/>
        <end position="389"/>
    </location>
</feature>
<dbReference type="CDD" id="cd17039">
    <property type="entry name" value="Ubl_ubiquitin_like"/>
    <property type="match status" value="1"/>
</dbReference>
<sequence length="793" mass="89769">METLDAHDEYGHLRVTVRLLSPSRGADLPEFTNLPVHVTIGQLKNRIRNELNIPSRSSLDMRLIYRGRILDIEERTLLDVFGISAIREADTQVLHLVLRTGGADATTHTTTDAVQHTGSVHNPFAPAVEPDSPPAAADNVTMVERERSRSRSPVRRVVEQLPEEMRHTFDDMLRDEALRRQLRHEANPWDQQQYVRRQWREHAVTPCVPREPSYLVDFIDPELPAREQEEAEELAFRQLRHIHFLQQQSLNIEPQLGDLGFLERQKQRLISYQYLEVGQLRHTIQKRRQDRLRLGILPERQQEYLLEEQPEEELEANQPEQPEQPEQPQDQQETQLHSQVPAAMAQVVSESLYYLQNSAVFRQRHVPASHQDAAQQQQHAQMTTSASFDHQPADSPAMYLLESPAEPVAVVVDNNVETNTTSFTQADPATGSLPVSQTPPPNVPREEWYIQTIQRQREHIQQQHQHYQSVIRQHLRDVEMLHGMQHQQQEYNLQQNFQQQAAVQHAAAENAASLHALNAHAMAGAAQQEQVANLHQAELRPNNVGAGALAAMWPYLWLLVRLTIFVWWFTSPSASWTRWTTVILVAIFLFVFNTGILDEAFNQALAPIRAHLDGFVHPDRNGQAAPQTANTTAPAAAEHAPEDLAASTQAAVDPANRAVESEPDPYAAAARLVAERRRNNGRRLMNFARWLERVGIMFIASLAPGIAERHVALAEERDREERRRLQETAEAQAQAEAAAAASAAASSGERKEAGANVEGTSGLQATVEDEELVALEEQWRNEEHRQSERVAAQ</sequence>
<feature type="compositionally biased region" description="Low complexity" evidence="1">
    <location>
        <begin position="624"/>
        <end position="646"/>
    </location>
</feature>
<dbReference type="SUPFAM" id="SSF54236">
    <property type="entry name" value="Ubiquitin-like"/>
    <property type="match status" value="1"/>
</dbReference>
<feature type="compositionally biased region" description="Low complexity" evidence="1">
    <location>
        <begin position="369"/>
        <end position="387"/>
    </location>
</feature>
<feature type="region of interest" description="Disordered" evidence="1">
    <location>
        <begin position="309"/>
        <end position="341"/>
    </location>
</feature>
<gene>
    <name evidence="3" type="ORF">SEPCBS119000_006444</name>
</gene>
<dbReference type="InterPro" id="IPR039751">
    <property type="entry name" value="HERPUD1/2"/>
</dbReference>
<feature type="region of interest" description="Disordered" evidence="1">
    <location>
        <begin position="737"/>
        <end position="768"/>
    </location>
</feature>
<keyword evidence="2" id="KW-0812">Transmembrane</keyword>
<organism evidence="3 4">
    <name type="scientific">Sporothrix epigloea</name>
    <dbReference type="NCBI Taxonomy" id="1892477"/>
    <lineage>
        <taxon>Eukaryota</taxon>
        <taxon>Fungi</taxon>
        <taxon>Dikarya</taxon>
        <taxon>Ascomycota</taxon>
        <taxon>Pezizomycotina</taxon>
        <taxon>Sordariomycetes</taxon>
        <taxon>Sordariomycetidae</taxon>
        <taxon>Ophiostomatales</taxon>
        <taxon>Ophiostomataceae</taxon>
        <taxon>Sporothrix</taxon>
    </lineage>
</organism>
<name>A0ABP0E779_9PEZI</name>
<accession>A0ABP0E779</accession>
<feature type="compositionally biased region" description="Low complexity" evidence="1">
    <location>
        <begin position="737"/>
        <end position="747"/>
    </location>
</feature>
<feature type="transmembrane region" description="Helical" evidence="2">
    <location>
        <begin position="544"/>
        <end position="569"/>
    </location>
</feature>
<evidence type="ECO:0000313" key="3">
    <source>
        <dbReference type="EMBL" id="CAK7274967.1"/>
    </source>
</evidence>
<keyword evidence="4" id="KW-1185">Reference proteome</keyword>
<evidence type="ECO:0000313" key="4">
    <source>
        <dbReference type="Proteomes" id="UP001642502"/>
    </source>
</evidence>
<evidence type="ECO:0000256" key="2">
    <source>
        <dbReference type="SAM" id="Phobius"/>
    </source>
</evidence>
<keyword evidence="2" id="KW-0472">Membrane</keyword>
<dbReference type="Gene3D" id="3.10.20.90">
    <property type="entry name" value="Phosphatidylinositol 3-kinase Catalytic Subunit, Chain A, domain 1"/>
    <property type="match status" value="1"/>
</dbReference>
<proteinExistence type="predicted"/>
<reference evidence="3 4" key="1">
    <citation type="submission" date="2024-01" db="EMBL/GenBank/DDBJ databases">
        <authorList>
            <person name="Allen C."/>
            <person name="Tagirdzhanova G."/>
        </authorList>
    </citation>
    <scope>NUCLEOTIDE SEQUENCE [LARGE SCALE GENOMIC DNA]</scope>
    <source>
        <strain evidence="3 4">CBS 119000</strain>
    </source>
</reference>
<dbReference type="EMBL" id="CAWUON010000168">
    <property type="protein sequence ID" value="CAK7274967.1"/>
    <property type="molecule type" value="Genomic_DNA"/>
</dbReference>
<dbReference type="PANTHER" id="PTHR12943">
    <property type="entry name" value="HOMOCYSTEINE-RESPONSIVE ENDOPLASMIC RETICULUM-RESIDENT UNIQUITIN-LIKE DOMAIN HERPUD PROTEIN FAMILY MEMBER"/>
    <property type="match status" value="1"/>
</dbReference>
<dbReference type="PANTHER" id="PTHR12943:SF27">
    <property type="entry name" value="HOMOCYSTEINE-INDUCED ENDOPLASMIC RETICULUM PROTEIN, ISOFORM A"/>
    <property type="match status" value="1"/>
</dbReference>
<dbReference type="Proteomes" id="UP001642502">
    <property type="component" value="Unassembled WGS sequence"/>
</dbReference>
<feature type="region of interest" description="Disordered" evidence="1">
    <location>
        <begin position="619"/>
        <end position="664"/>
    </location>
</feature>
<feature type="transmembrane region" description="Helical" evidence="2">
    <location>
        <begin position="576"/>
        <end position="597"/>
    </location>
</feature>
<comment type="caution">
    <text evidence="3">The sequence shown here is derived from an EMBL/GenBank/DDBJ whole genome shotgun (WGS) entry which is preliminary data.</text>
</comment>
<feature type="compositionally biased region" description="Low complexity" evidence="1">
    <location>
        <begin position="316"/>
        <end position="336"/>
    </location>
</feature>
<evidence type="ECO:0008006" key="5">
    <source>
        <dbReference type="Google" id="ProtNLM"/>
    </source>
</evidence>
<protein>
    <recommendedName>
        <fullName evidence="5">Ubiquitin-like domain-containing protein</fullName>
    </recommendedName>
</protein>